<evidence type="ECO:0000313" key="5">
    <source>
        <dbReference type="Proteomes" id="UP000273675"/>
    </source>
</evidence>
<keyword evidence="2" id="KW-0472">Membrane</keyword>
<reference evidence="4 5" key="1">
    <citation type="submission" date="2018-10" db="EMBL/GenBank/DDBJ databases">
        <title>Genomic Encyclopedia of Type Strains, Phase IV (KMG-IV): sequencing the most valuable type-strain genomes for metagenomic binning, comparative biology and taxonomic classification.</title>
        <authorList>
            <person name="Goeker M."/>
        </authorList>
    </citation>
    <scope>NUCLEOTIDE SEQUENCE [LARGE SCALE GENOMIC DNA]</scope>
    <source>
        <strain evidence="4 5">DSM 4734</strain>
    </source>
</reference>
<sequence length="1426" mass="154981">MRTGAVTDPATKRSRWQRLAHYGRLAAIVVLLGLTTAYDTKESARAGAFSGHVTDANKWHGIYYCHQSSRDNCHENEHAWLAQVALDRVAPNSPWGFSPTHRLTVRDLATGYFRSEIGSSREGSTWDPDDVMGLPQRTVPGAANFAGIPDFSYSLYDWINRNELCPPMPNGQMPAGTPADCHNYMYWQGGGFNASHFGSQATRSYQQLHATAMGLAARARRLRERMADDPANIEAYRDVVREAEMEALAFEGYAQHFLQDRWAMGHMFERWGSPEYNANGIALDPTRALMAGAFTGIIHGYQSVAAVPDALSSPEVGVVNTVVNVAARGFNWIGNQLGLTEPGDPPATQLEIANWRRPGDEEQYPGVGDYLAWDMQRGRYAARVSLPGHIVEYNSETALPVQRQYNELMACSSSGFRDVIRAFGSDGNGFGIDGVALNELAGESLGPHCFNAWATNEAIVFGMGNEFAAAGAISTLAQAGFRIGNVINEVTGNATTEDLPPEMRGFIYSRNDTLSVTRIYVRARMAAFADPSGLNMAQGGLGTLLGVPTGDVYPAASYLEPAAITTLPDRDPRGRDAQTVFGFFNRSHADYFCRQSDTLLPQLRGSADDNERATCRILAQRLYDETDDATGISEHAFVDLNGSRERTEPLCRIVNDNWSAPRFGGDRIDTLHPGYVSWDFSADQSRAFAMDDAGLAMQSVANWCDQTPVVDALSEEELAVAGVVAVLEDTRDTIEIRGRHFGDTAGELRLGLNPGSAVAVTDIVDWSDTRIRFRVAEIFSDISFADPAGGSGTGDSHTYVFVSRAETGNSDPGRASAGRFVLRREVEIPRLVSVNVTARGEDLPLYAYAEPPAEDAFGADPETLFETPALPPPDPEDRAFRPVLPGAELTIELRFGAEIERDAEGQILTLGGEPLDGRWLDSRRWRGRFDVADGDAYDALRGPLPLQVSVQSRRGAWTDGDPQTVGAQPNEDHQLLVDRIPTHLERIEVRAGNRTVYRAEWQGGPDYDAERELTSYALGAPARTLDVDVARAVSETGQGRMRLEFSGPLAAAPTVMVGGATATVDGEEARWEARFDLETAATLRDENGDLQVTVSLEGQPLDADPASAVVINDPSQWRSGQYWAGLEALRAGAVSAQGGPDSWHRLGEGPALSLLIILDGSGSMNDGNRLANARAGITQTFENLPEDQVIEFAAVAFSGCGGFTTRRFTRDAAGIRDFLVSASASGGTPLAAAHDRARSLFTSFADPRAQEWRYASFTDGAETCDGNVAGSIRQLESVLAQHRAPDATPSPEPAAAPPPQPPVNCQAETWSGYAVEVTDGGRHLDRITLIEHSYIERVLPDGRCLAVYEVKDYGVYYGRTRQSGLRWGINSRPSETVTDVGRSSRGRADMDRVRNRANQARGNLVELPEARRRVGDAVSRAEPESG</sequence>
<dbReference type="Gene3D" id="2.60.40.10">
    <property type="entry name" value="Immunoglobulins"/>
    <property type="match status" value="1"/>
</dbReference>
<feature type="region of interest" description="Disordered" evidence="1">
    <location>
        <begin position="1375"/>
        <end position="1426"/>
    </location>
</feature>
<dbReference type="EMBL" id="RBIM01000004">
    <property type="protein sequence ID" value="RKQ96547.1"/>
    <property type="molecule type" value="Genomic_DNA"/>
</dbReference>
<evidence type="ECO:0000259" key="3">
    <source>
        <dbReference type="Pfam" id="PF13519"/>
    </source>
</evidence>
<evidence type="ECO:0000256" key="2">
    <source>
        <dbReference type="SAM" id="Phobius"/>
    </source>
</evidence>
<dbReference type="InterPro" id="IPR013783">
    <property type="entry name" value="Ig-like_fold"/>
</dbReference>
<name>A0A495D3R0_9PROT</name>
<keyword evidence="2" id="KW-0812">Transmembrane</keyword>
<protein>
    <submittedName>
        <fullName evidence="4">von Willebrand factor type A domain-containing protein</fullName>
    </submittedName>
</protein>
<feature type="domain" description="VWFA" evidence="3">
    <location>
        <begin position="1154"/>
        <end position="1242"/>
    </location>
</feature>
<evidence type="ECO:0000256" key="1">
    <source>
        <dbReference type="SAM" id="MobiDB-lite"/>
    </source>
</evidence>
<feature type="compositionally biased region" description="Pro residues" evidence="1">
    <location>
        <begin position="1288"/>
        <end position="1302"/>
    </location>
</feature>
<comment type="caution">
    <text evidence="4">The sequence shown here is derived from an EMBL/GenBank/DDBJ whole genome shotgun (WGS) entry which is preliminary data.</text>
</comment>
<keyword evidence="2" id="KW-1133">Transmembrane helix</keyword>
<dbReference type="Gene3D" id="3.40.50.410">
    <property type="entry name" value="von Willebrand factor, type A domain"/>
    <property type="match status" value="1"/>
</dbReference>
<evidence type="ECO:0000313" key="4">
    <source>
        <dbReference type="EMBL" id="RKQ96547.1"/>
    </source>
</evidence>
<dbReference type="Proteomes" id="UP000273675">
    <property type="component" value="Unassembled WGS sequence"/>
</dbReference>
<feature type="compositionally biased region" description="Basic and acidic residues" evidence="1">
    <location>
        <begin position="1408"/>
        <end position="1426"/>
    </location>
</feature>
<accession>A0A495D3R0</accession>
<dbReference type="OrthoDB" id="7623119at2"/>
<feature type="region of interest" description="Disordered" evidence="1">
    <location>
        <begin position="1280"/>
        <end position="1302"/>
    </location>
</feature>
<proteinExistence type="predicted"/>
<dbReference type="Pfam" id="PF13519">
    <property type="entry name" value="VWA_2"/>
    <property type="match status" value="1"/>
</dbReference>
<dbReference type="RefSeq" id="WP_147422670.1">
    <property type="nucleotide sequence ID" value="NZ_RBIM01000004.1"/>
</dbReference>
<dbReference type="InterPro" id="IPR002035">
    <property type="entry name" value="VWF_A"/>
</dbReference>
<dbReference type="SUPFAM" id="SSF53300">
    <property type="entry name" value="vWA-like"/>
    <property type="match status" value="1"/>
</dbReference>
<organism evidence="4 5">
    <name type="scientific">Maricaulis maris</name>
    <dbReference type="NCBI Taxonomy" id="74318"/>
    <lineage>
        <taxon>Bacteria</taxon>
        <taxon>Pseudomonadati</taxon>
        <taxon>Pseudomonadota</taxon>
        <taxon>Alphaproteobacteria</taxon>
        <taxon>Maricaulales</taxon>
        <taxon>Maricaulaceae</taxon>
        <taxon>Maricaulis</taxon>
    </lineage>
</organism>
<dbReference type="InterPro" id="IPR036465">
    <property type="entry name" value="vWFA_dom_sf"/>
</dbReference>
<gene>
    <name evidence="4" type="ORF">C7435_1878</name>
</gene>
<feature type="transmembrane region" description="Helical" evidence="2">
    <location>
        <begin position="21"/>
        <end position="38"/>
    </location>
</feature>